<feature type="signal peptide" evidence="1">
    <location>
        <begin position="1"/>
        <end position="24"/>
    </location>
</feature>
<sequence length="299" mass="32251">MRRLAAGLALILGAALAVSAPAQAVSRPDPVKTLAAQYAPGKGVGISIVTSLRLKPHKPVKKAKDADITVMIREKGVLAFGPRGLVASDLTQSAGVAKADRHKLSKQARELLDTRPGRAIHVDGMGYSSEPPYPYEFPVGKSWLRDSYGRPGPILLTLNALEPRTLKTLLDGASSHRDGVARGTITTTKLVRVSPSGVDTYGSGRSRYGGVGKITYTIRFDSRGLVERVGTKVILPSDEFSFVLDSQIRYTGWGGQVTVYAPPAEEVMDREDFPGYDSDDIIWEQPSLPLNVLKPESGW</sequence>
<keyword evidence="1" id="KW-0732">Signal</keyword>
<evidence type="ECO:0008006" key="4">
    <source>
        <dbReference type="Google" id="ProtNLM"/>
    </source>
</evidence>
<accession>A0A840P7J5</accession>
<proteinExistence type="predicted"/>
<evidence type="ECO:0000256" key="1">
    <source>
        <dbReference type="SAM" id="SignalP"/>
    </source>
</evidence>
<gene>
    <name evidence="2" type="ORF">HNP84_001698</name>
</gene>
<dbReference type="AlphaFoldDB" id="A0A840P7J5"/>
<dbReference type="Proteomes" id="UP000578449">
    <property type="component" value="Unassembled WGS sequence"/>
</dbReference>
<dbReference type="RefSeq" id="WP_185048785.1">
    <property type="nucleotide sequence ID" value="NZ_BAABIX010000028.1"/>
</dbReference>
<evidence type="ECO:0000313" key="2">
    <source>
        <dbReference type="EMBL" id="MBB5131985.1"/>
    </source>
</evidence>
<name>A0A840P7J5_9ACTN</name>
<feature type="chain" id="PRO_5032698428" description="DUF2092 domain-containing protein" evidence="1">
    <location>
        <begin position="25"/>
        <end position="299"/>
    </location>
</feature>
<protein>
    <recommendedName>
        <fullName evidence="4">DUF2092 domain-containing protein</fullName>
    </recommendedName>
</protein>
<dbReference type="EMBL" id="JACHGN010000003">
    <property type="protein sequence ID" value="MBB5131985.1"/>
    <property type="molecule type" value="Genomic_DNA"/>
</dbReference>
<keyword evidence="3" id="KW-1185">Reference proteome</keyword>
<reference evidence="2 3" key="1">
    <citation type="submission" date="2020-08" db="EMBL/GenBank/DDBJ databases">
        <title>Genomic Encyclopedia of Type Strains, Phase IV (KMG-IV): sequencing the most valuable type-strain genomes for metagenomic binning, comparative biology and taxonomic classification.</title>
        <authorList>
            <person name="Goeker M."/>
        </authorList>
    </citation>
    <scope>NUCLEOTIDE SEQUENCE [LARGE SCALE GENOMIC DNA]</scope>
    <source>
        <strain evidence="2 3">DSM 45615</strain>
    </source>
</reference>
<organism evidence="2 3">
    <name type="scientific">Thermocatellispora tengchongensis</name>
    <dbReference type="NCBI Taxonomy" id="1073253"/>
    <lineage>
        <taxon>Bacteria</taxon>
        <taxon>Bacillati</taxon>
        <taxon>Actinomycetota</taxon>
        <taxon>Actinomycetes</taxon>
        <taxon>Streptosporangiales</taxon>
        <taxon>Streptosporangiaceae</taxon>
        <taxon>Thermocatellispora</taxon>
    </lineage>
</organism>
<evidence type="ECO:0000313" key="3">
    <source>
        <dbReference type="Proteomes" id="UP000578449"/>
    </source>
</evidence>
<comment type="caution">
    <text evidence="2">The sequence shown here is derived from an EMBL/GenBank/DDBJ whole genome shotgun (WGS) entry which is preliminary data.</text>
</comment>